<dbReference type="EMBL" id="JAUEPO010000002">
    <property type="protein sequence ID" value="KAK3334147.1"/>
    <property type="molecule type" value="Genomic_DNA"/>
</dbReference>
<evidence type="ECO:0000256" key="1">
    <source>
        <dbReference type="ARBA" id="ARBA00022631"/>
    </source>
</evidence>
<dbReference type="Pfam" id="PF09349">
    <property type="entry name" value="OHCU_decarbox"/>
    <property type="match status" value="1"/>
</dbReference>
<protein>
    <submittedName>
        <fullName evidence="4">OHCU decarboxylase-domain-containing protein</fullName>
    </submittedName>
</protein>
<evidence type="ECO:0000313" key="5">
    <source>
        <dbReference type="Proteomes" id="UP001286456"/>
    </source>
</evidence>
<feature type="compositionally biased region" description="Low complexity" evidence="2">
    <location>
        <begin position="99"/>
        <end position="109"/>
    </location>
</feature>
<keyword evidence="1" id="KW-0659">Purine metabolism</keyword>
<dbReference type="PANTHER" id="PTHR37987:SF1">
    <property type="entry name" value="OXO-4-HYDROXY-4-CARBOXY-5-UREIDOIMIDAZOLINE DECARBOXYLASE DOMAIN-CONTAINING PROTEIN"/>
    <property type="match status" value="1"/>
</dbReference>
<evidence type="ECO:0000313" key="4">
    <source>
        <dbReference type="EMBL" id="KAK3334147.1"/>
    </source>
</evidence>
<feature type="region of interest" description="Disordered" evidence="2">
    <location>
        <begin position="50"/>
        <end position="71"/>
    </location>
</feature>
<organism evidence="4 5">
    <name type="scientific">Cercophora scortea</name>
    <dbReference type="NCBI Taxonomy" id="314031"/>
    <lineage>
        <taxon>Eukaryota</taxon>
        <taxon>Fungi</taxon>
        <taxon>Dikarya</taxon>
        <taxon>Ascomycota</taxon>
        <taxon>Pezizomycotina</taxon>
        <taxon>Sordariomycetes</taxon>
        <taxon>Sordariomycetidae</taxon>
        <taxon>Sordariales</taxon>
        <taxon>Lasiosphaeriaceae</taxon>
        <taxon>Cercophora</taxon>
    </lineage>
</organism>
<feature type="domain" description="Oxo-4-hydroxy-4-carboxy-5-ureidoimidazoline decarboxylase" evidence="3">
    <location>
        <begin position="113"/>
        <end position="270"/>
    </location>
</feature>
<reference evidence="4" key="1">
    <citation type="journal article" date="2023" name="Mol. Phylogenet. Evol.">
        <title>Genome-scale phylogeny and comparative genomics of the fungal order Sordariales.</title>
        <authorList>
            <person name="Hensen N."/>
            <person name="Bonometti L."/>
            <person name="Westerberg I."/>
            <person name="Brannstrom I.O."/>
            <person name="Guillou S."/>
            <person name="Cros-Aarteil S."/>
            <person name="Calhoun S."/>
            <person name="Haridas S."/>
            <person name="Kuo A."/>
            <person name="Mondo S."/>
            <person name="Pangilinan J."/>
            <person name="Riley R."/>
            <person name="LaButti K."/>
            <person name="Andreopoulos B."/>
            <person name="Lipzen A."/>
            <person name="Chen C."/>
            <person name="Yan M."/>
            <person name="Daum C."/>
            <person name="Ng V."/>
            <person name="Clum A."/>
            <person name="Steindorff A."/>
            <person name="Ohm R.A."/>
            <person name="Martin F."/>
            <person name="Silar P."/>
            <person name="Natvig D.O."/>
            <person name="Lalanne C."/>
            <person name="Gautier V."/>
            <person name="Ament-Velasquez S.L."/>
            <person name="Kruys A."/>
            <person name="Hutchinson M.I."/>
            <person name="Powell A.J."/>
            <person name="Barry K."/>
            <person name="Miller A.N."/>
            <person name="Grigoriev I.V."/>
            <person name="Debuchy R."/>
            <person name="Gladieux P."/>
            <person name="Hiltunen Thoren M."/>
            <person name="Johannesson H."/>
        </authorList>
    </citation>
    <scope>NUCLEOTIDE SEQUENCE</scope>
    <source>
        <strain evidence="4">SMH4131-1</strain>
    </source>
</reference>
<evidence type="ECO:0000259" key="3">
    <source>
        <dbReference type="Pfam" id="PF09349"/>
    </source>
</evidence>
<reference evidence="4" key="2">
    <citation type="submission" date="2023-06" db="EMBL/GenBank/DDBJ databases">
        <authorList>
            <consortium name="Lawrence Berkeley National Laboratory"/>
            <person name="Haridas S."/>
            <person name="Hensen N."/>
            <person name="Bonometti L."/>
            <person name="Westerberg I."/>
            <person name="Brannstrom I.O."/>
            <person name="Guillou S."/>
            <person name="Cros-Aarteil S."/>
            <person name="Calhoun S."/>
            <person name="Kuo A."/>
            <person name="Mondo S."/>
            <person name="Pangilinan J."/>
            <person name="Riley R."/>
            <person name="Labutti K."/>
            <person name="Andreopoulos B."/>
            <person name="Lipzen A."/>
            <person name="Chen C."/>
            <person name="Yanf M."/>
            <person name="Daum C."/>
            <person name="Ng V."/>
            <person name="Clum A."/>
            <person name="Steindorff A."/>
            <person name="Ohm R."/>
            <person name="Martin F."/>
            <person name="Silar P."/>
            <person name="Natvig D."/>
            <person name="Lalanne C."/>
            <person name="Gautier V."/>
            <person name="Ament-Velasquez S.L."/>
            <person name="Kruys A."/>
            <person name="Hutchinson M.I."/>
            <person name="Powell A.J."/>
            <person name="Barry K."/>
            <person name="Miller A.N."/>
            <person name="Grigoriev I.V."/>
            <person name="Debuchy R."/>
            <person name="Gladieux P."/>
            <person name="Thoren M.H."/>
            <person name="Johannesson H."/>
        </authorList>
    </citation>
    <scope>NUCLEOTIDE SEQUENCE</scope>
    <source>
        <strain evidence="4">SMH4131-1</strain>
    </source>
</reference>
<keyword evidence="5" id="KW-1185">Reference proteome</keyword>
<accession>A0AAE0IZG6</accession>
<dbReference type="PANTHER" id="PTHR37987">
    <property type="entry name" value="CHROMOSOME 9, WHOLE GENOME SHOTGUN SEQUENCE"/>
    <property type="match status" value="1"/>
</dbReference>
<dbReference type="AlphaFoldDB" id="A0AAE0IZG6"/>
<dbReference type="InterPro" id="IPR036778">
    <property type="entry name" value="OHCU_decarboxylase_sf"/>
</dbReference>
<gene>
    <name evidence="4" type="ORF">B0T19DRAFT_420176</name>
</gene>
<evidence type="ECO:0000256" key="2">
    <source>
        <dbReference type="SAM" id="MobiDB-lite"/>
    </source>
</evidence>
<dbReference type="Proteomes" id="UP001286456">
    <property type="component" value="Unassembled WGS sequence"/>
</dbReference>
<comment type="caution">
    <text evidence="4">The sequence shown here is derived from an EMBL/GenBank/DDBJ whole genome shotgun (WGS) entry which is preliminary data.</text>
</comment>
<proteinExistence type="predicted"/>
<sequence length="337" mass="37217">MRRAAGLHSAPFYPTTIRIDCNLQYKAHAPPGGPRPTPKLYLEVSVIRRKERPSQLPSTNDTSVISASSPPSISSLSQVLSLAQTNNLPRMSPTTPLNPTATPFLPAPSTLPTLPDATLTATLDLLFEPSPELHALALPTLRTLSFTSYNDLISTLRSQLLAIAASLDAHSRGPLHSILGSHPRLGEPKKETLSAQSAAEQRHLNGGGSGEGKEEEAARLRELNKEYEERFPGLRYVVFVNGRGREEVMKDMRRRIERGDLKEEEREGIEVCLFCVGGCFGRGIGTDIVLDRLCAILLLIGRLSCRSRRERRRRGVREGLVWCLRVWGDDVKGEGRM</sequence>
<feature type="region of interest" description="Disordered" evidence="2">
    <location>
        <begin position="87"/>
        <end position="109"/>
    </location>
</feature>
<dbReference type="SUPFAM" id="SSF158694">
    <property type="entry name" value="UraD-Like"/>
    <property type="match status" value="1"/>
</dbReference>
<feature type="compositionally biased region" description="Polar residues" evidence="2">
    <location>
        <begin position="87"/>
        <end position="98"/>
    </location>
</feature>
<dbReference type="InterPro" id="IPR018020">
    <property type="entry name" value="OHCU_decarboxylase"/>
</dbReference>
<feature type="region of interest" description="Disordered" evidence="2">
    <location>
        <begin position="178"/>
        <end position="218"/>
    </location>
</feature>
<dbReference type="GO" id="GO:0006144">
    <property type="term" value="P:purine nucleobase metabolic process"/>
    <property type="evidence" value="ECO:0007669"/>
    <property type="project" value="UniProtKB-KW"/>
</dbReference>
<dbReference type="Gene3D" id="1.10.3330.10">
    <property type="entry name" value="Oxo-4-hydroxy-4-carboxy-5-ureidoimidazoline decarboxylase"/>
    <property type="match status" value="1"/>
</dbReference>
<name>A0AAE0IZG6_9PEZI</name>